<gene>
    <name evidence="1" type="ORF">SK128_023276</name>
</gene>
<dbReference type="AlphaFoldDB" id="A0AAN8XCS0"/>
<keyword evidence="2" id="KW-1185">Reference proteome</keyword>
<accession>A0AAN8XCS0</accession>
<dbReference type="EMBL" id="JAXCGZ010004463">
    <property type="protein sequence ID" value="KAK7081751.1"/>
    <property type="molecule type" value="Genomic_DNA"/>
</dbReference>
<feature type="non-terminal residue" evidence="1">
    <location>
        <position position="60"/>
    </location>
</feature>
<sequence length="60" mass="7028">MGQAAIGQLPNRQWMHCVILCKRNVANRVPEIPRFIEDLEFSEEFKVHKPTPETEETFCI</sequence>
<organism evidence="1 2">
    <name type="scientific">Halocaridina rubra</name>
    <name type="common">Hawaiian red shrimp</name>
    <dbReference type="NCBI Taxonomy" id="373956"/>
    <lineage>
        <taxon>Eukaryota</taxon>
        <taxon>Metazoa</taxon>
        <taxon>Ecdysozoa</taxon>
        <taxon>Arthropoda</taxon>
        <taxon>Crustacea</taxon>
        <taxon>Multicrustacea</taxon>
        <taxon>Malacostraca</taxon>
        <taxon>Eumalacostraca</taxon>
        <taxon>Eucarida</taxon>
        <taxon>Decapoda</taxon>
        <taxon>Pleocyemata</taxon>
        <taxon>Caridea</taxon>
        <taxon>Atyoidea</taxon>
        <taxon>Atyidae</taxon>
        <taxon>Halocaridina</taxon>
    </lineage>
</organism>
<dbReference type="Proteomes" id="UP001381693">
    <property type="component" value="Unassembled WGS sequence"/>
</dbReference>
<protein>
    <submittedName>
        <fullName evidence="1">Uncharacterized protein</fullName>
    </submittedName>
</protein>
<evidence type="ECO:0000313" key="2">
    <source>
        <dbReference type="Proteomes" id="UP001381693"/>
    </source>
</evidence>
<proteinExistence type="predicted"/>
<name>A0AAN8XCS0_HALRR</name>
<evidence type="ECO:0000313" key="1">
    <source>
        <dbReference type="EMBL" id="KAK7081751.1"/>
    </source>
</evidence>
<reference evidence="1 2" key="1">
    <citation type="submission" date="2023-11" db="EMBL/GenBank/DDBJ databases">
        <title>Halocaridina rubra genome assembly.</title>
        <authorList>
            <person name="Smith C."/>
        </authorList>
    </citation>
    <scope>NUCLEOTIDE SEQUENCE [LARGE SCALE GENOMIC DNA]</scope>
    <source>
        <strain evidence="1">EP-1</strain>
        <tissue evidence="1">Whole</tissue>
    </source>
</reference>
<comment type="caution">
    <text evidence="1">The sequence shown here is derived from an EMBL/GenBank/DDBJ whole genome shotgun (WGS) entry which is preliminary data.</text>
</comment>